<proteinExistence type="predicted"/>
<accession>A0A410H5N6</accession>
<reference evidence="2 3" key="1">
    <citation type="journal article" date="2018" name="Environ. Microbiol.">
        <title>Genomes of ubiquitous marine and hypersaline Hydrogenovibrio, Thiomicrorhabdus and Thiomicrospira spp. encode a diversity of mechanisms to sustain chemolithoautotrophy in heterogeneous environments.</title>
        <authorList>
            <person name="Scott K.M."/>
            <person name="Williams J."/>
            <person name="Porter C.M.B."/>
            <person name="Russel S."/>
            <person name="Harmer T.L."/>
            <person name="Paul J.H."/>
            <person name="Antonen K.M."/>
            <person name="Bridges M.K."/>
            <person name="Camper G.J."/>
            <person name="Campla C.K."/>
            <person name="Casella L.G."/>
            <person name="Chase E."/>
            <person name="Conrad J.W."/>
            <person name="Cruz M.C."/>
            <person name="Dunlap D.S."/>
            <person name="Duran L."/>
            <person name="Fahsbender E.M."/>
            <person name="Goldsmith D.B."/>
            <person name="Keeley R.F."/>
            <person name="Kondoff M.R."/>
            <person name="Kussy B.I."/>
            <person name="Lane M.K."/>
            <person name="Lawler S."/>
            <person name="Leigh B.A."/>
            <person name="Lewis C."/>
            <person name="Lostal L.M."/>
            <person name="Marking D."/>
            <person name="Mancera P.A."/>
            <person name="McClenthan E.C."/>
            <person name="McIntyre E.A."/>
            <person name="Mine J.A."/>
            <person name="Modi S."/>
            <person name="Moore B.D."/>
            <person name="Morgan W.A."/>
            <person name="Nelson K.M."/>
            <person name="Nguyen K.N."/>
            <person name="Ogburn N."/>
            <person name="Parrino D.G."/>
            <person name="Pedapudi A.D."/>
            <person name="Pelham R.P."/>
            <person name="Preece A.M."/>
            <person name="Rampersad E.A."/>
            <person name="Richardson J.C."/>
            <person name="Rodgers C.M."/>
            <person name="Schaffer B.L."/>
            <person name="Sheridan N.E."/>
            <person name="Solone M.R."/>
            <person name="Staley Z.R."/>
            <person name="Tabuchi M."/>
            <person name="Waide R.J."/>
            <person name="Wanjugi P.W."/>
            <person name="Young S."/>
            <person name="Clum A."/>
            <person name="Daum C."/>
            <person name="Huntemann M."/>
            <person name="Ivanova N."/>
            <person name="Kyrpides N."/>
            <person name="Mikhailova N."/>
            <person name="Palaniappan K."/>
            <person name="Pillay M."/>
            <person name="Reddy T.B.K."/>
            <person name="Shapiro N."/>
            <person name="Stamatis D."/>
            <person name="Varghese N."/>
            <person name="Woyke T."/>
            <person name="Boden R."/>
            <person name="Freyermuth S.K."/>
            <person name="Kerfeld C.A."/>
        </authorList>
    </citation>
    <scope>NUCLEOTIDE SEQUENCE [LARGE SCALE GENOMIC DNA]</scope>
    <source>
        <strain evidence="2 3">JR-2</strain>
    </source>
</reference>
<dbReference type="InterPro" id="IPR008620">
    <property type="entry name" value="FixH"/>
</dbReference>
<keyword evidence="1" id="KW-1133">Transmembrane helix</keyword>
<organism evidence="2 3">
    <name type="scientific">Hydrogenovibrio thermophilus</name>
    <dbReference type="NCBI Taxonomy" id="265883"/>
    <lineage>
        <taxon>Bacteria</taxon>
        <taxon>Pseudomonadati</taxon>
        <taxon>Pseudomonadota</taxon>
        <taxon>Gammaproteobacteria</taxon>
        <taxon>Thiotrichales</taxon>
        <taxon>Piscirickettsiaceae</taxon>
        <taxon>Hydrogenovibrio</taxon>
    </lineage>
</organism>
<evidence type="ECO:0000313" key="2">
    <source>
        <dbReference type="EMBL" id="QAB16120.1"/>
    </source>
</evidence>
<keyword evidence="1" id="KW-0812">Transmembrane</keyword>
<dbReference type="AlphaFoldDB" id="A0A410H5N6"/>
<evidence type="ECO:0000256" key="1">
    <source>
        <dbReference type="SAM" id="Phobius"/>
    </source>
</evidence>
<evidence type="ECO:0000313" key="3">
    <source>
        <dbReference type="Proteomes" id="UP000285478"/>
    </source>
</evidence>
<dbReference type="EMBL" id="CP035033">
    <property type="protein sequence ID" value="QAB16120.1"/>
    <property type="molecule type" value="Genomic_DNA"/>
</dbReference>
<protein>
    <submittedName>
        <fullName evidence="2">Nitrogen fixation protein FixH</fullName>
    </submittedName>
</protein>
<dbReference type="Pfam" id="PF05751">
    <property type="entry name" value="FixH"/>
    <property type="match status" value="1"/>
</dbReference>
<dbReference type="Proteomes" id="UP000285478">
    <property type="component" value="Chromosome"/>
</dbReference>
<keyword evidence="3" id="KW-1185">Reference proteome</keyword>
<name>A0A410H5N6_9GAMM</name>
<sequence length="200" mass="22980">MKFRYNEGPYFKGLFLWREKALTDAKDNKDVKKDTRDWSVAWKNPFVIGWFTILIIVLSVNFFMVSMAIVTAPGLTVPDFYEKGKNMGEIIARRKHMEELGWQFDIDLPILKEGQDQEVAVTVLDKDNNAFDVDTAVLYYYRPSNKKYDGQLELNSSGKTGEYKGVINLPLKGKYDLVMEITKGDEVFNLGRSIMVQDAP</sequence>
<gene>
    <name evidence="2" type="ORF">EPV75_10810</name>
</gene>
<feature type="transmembrane region" description="Helical" evidence="1">
    <location>
        <begin position="47"/>
        <end position="77"/>
    </location>
</feature>
<keyword evidence="1" id="KW-0472">Membrane</keyword>
<dbReference type="KEGG" id="htr:EPV75_10810"/>